<keyword evidence="2" id="KW-1185">Reference proteome</keyword>
<name>A0ABT9WUR3_9BACI</name>
<dbReference type="Proteomes" id="UP001223586">
    <property type="component" value="Unassembled WGS sequence"/>
</dbReference>
<proteinExistence type="predicted"/>
<accession>A0ABT9WUR3</accession>
<reference evidence="1 2" key="1">
    <citation type="submission" date="2023-07" db="EMBL/GenBank/DDBJ databases">
        <title>Genomic Encyclopedia of Type Strains, Phase IV (KMG-IV): sequencing the most valuable type-strain genomes for metagenomic binning, comparative biology and taxonomic classification.</title>
        <authorList>
            <person name="Goeker M."/>
        </authorList>
    </citation>
    <scope>NUCLEOTIDE SEQUENCE [LARGE SCALE GENOMIC DNA]</scope>
    <source>
        <strain evidence="1 2">DSM 23837</strain>
    </source>
</reference>
<evidence type="ECO:0000313" key="1">
    <source>
        <dbReference type="EMBL" id="MDQ0177028.1"/>
    </source>
</evidence>
<evidence type="ECO:0000313" key="2">
    <source>
        <dbReference type="Proteomes" id="UP001223586"/>
    </source>
</evidence>
<sequence>MSLLISIEYDTLFMMLFLQAYEDDVKQSL</sequence>
<protein>
    <submittedName>
        <fullName evidence="1">Uncharacterized protein</fullName>
    </submittedName>
</protein>
<comment type="caution">
    <text evidence="1">The sequence shown here is derived from an EMBL/GenBank/DDBJ whole genome shotgun (WGS) entry which is preliminary data.</text>
</comment>
<gene>
    <name evidence="1" type="ORF">J2S08_002907</name>
</gene>
<organism evidence="1 2">
    <name type="scientific">Bacillus chungangensis</name>
    <dbReference type="NCBI Taxonomy" id="587633"/>
    <lineage>
        <taxon>Bacteria</taxon>
        <taxon>Bacillati</taxon>
        <taxon>Bacillota</taxon>
        <taxon>Bacilli</taxon>
        <taxon>Bacillales</taxon>
        <taxon>Bacillaceae</taxon>
        <taxon>Bacillus</taxon>
    </lineage>
</organism>
<dbReference type="EMBL" id="JAUSTT010000017">
    <property type="protein sequence ID" value="MDQ0177028.1"/>
    <property type="molecule type" value="Genomic_DNA"/>
</dbReference>